<gene>
    <name evidence="2" type="ORF">CLUMA_CG014670</name>
</gene>
<feature type="transmembrane region" description="Helical" evidence="1">
    <location>
        <begin position="37"/>
        <end position="58"/>
    </location>
</feature>
<reference evidence="2 3" key="1">
    <citation type="submission" date="2015-04" db="EMBL/GenBank/DDBJ databases">
        <authorList>
            <person name="Syromyatnikov M.Y."/>
            <person name="Popov V.N."/>
        </authorList>
    </citation>
    <scope>NUCLEOTIDE SEQUENCE [LARGE SCALE GENOMIC DNA]</scope>
</reference>
<name>A0A1J1IPS9_9DIPT</name>
<protein>
    <submittedName>
        <fullName evidence="2">CLUMA_CG014670, isoform A</fullName>
    </submittedName>
</protein>
<evidence type="ECO:0000313" key="3">
    <source>
        <dbReference type="Proteomes" id="UP000183832"/>
    </source>
</evidence>
<sequence length="176" mass="20122">MKDFILKFNNVQFSVVVSLIAISLIAVFLTLSTIVLVIVNSIYLIYFVIYLTAGILLIRSVKRRTYANMMFYMVLLVIGIIVSFLQLFSFSPIGVAIAVITLTLNIYIFICIYSLYDLFRNEELNRRQTTQGQSQQPSSFHTPTVVYLQNQEPNQQTVFQHPPTAPQLSPPVVYEK</sequence>
<proteinExistence type="predicted"/>
<feature type="transmembrane region" description="Helical" evidence="1">
    <location>
        <begin position="70"/>
        <end position="89"/>
    </location>
</feature>
<keyword evidence="1" id="KW-0472">Membrane</keyword>
<accession>A0A1J1IPS9</accession>
<dbReference type="OrthoDB" id="7372973at2759"/>
<keyword evidence="1" id="KW-1133">Transmembrane helix</keyword>
<evidence type="ECO:0000256" key="1">
    <source>
        <dbReference type="SAM" id="Phobius"/>
    </source>
</evidence>
<feature type="transmembrane region" description="Helical" evidence="1">
    <location>
        <begin position="95"/>
        <end position="116"/>
    </location>
</feature>
<feature type="transmembrane region" description="Helical" evidence="1">
    <location>
        <begin position="12"/>
        <end position="31"/>
    </location>
</feature>
<dbReference type="Proteomes" id="UP000183832">
    <property type="component" value="Unassembled WGS sequence"/>
</dbReference>
<keyword evidence="3" id="KW-1185">Reference proteome</keyword>
<organism evidence="2 3">
    <name type="scientific">Clunio marinus</name>
    <dbReference type="NCBI Taxonomy" id="568069"/>
    <lineage>
        <taxon>Eukaryota</taxon>
        <taxon>Metazoa</taxon>
        <taxon>Ecdysozoa</taxon>
        <taxon>Arthropoda</taxon>
        <taxon>Hexapoda</taxon>
        <taxon>Insecta</taxon>
        <taxon>Pterygota</taxon>
        <taxon>Neoptera</taxon>
        <taxon>Endopterygota</taxon>
        <taxon>Diptera</taxon>
        <taxon>Nematocera</taxon>
        <taxon>Chironomoidea</taxon>
        <taxon>Chironomidae</taxon>
        <taxon>Clunio</taxon>
    </lineage>
</organism>
<evidence type="ECO:0000313" key="2">
    <source>
        <dbReference type="EMBL" id="CRL01548.1"/>
    </source>
</evidence>
<dbReference type="AlphaFoldDB" id="A0A1J1IPS9"/>
<dbReference type="EMBL" id="CVRI01000055">
    <property type="protein sequence ID" value="CRL01548.1"/>
    <property type="molecule type" value="Genomic_DNA"/>
</dbReference>
<keyword evidence="1" id="KW-0812">Transmembrane</keyword>